<evidence type="ECO:0000313" key="1">
    <source>
        <dbReference type="EMBL" id="CAF3887683.1"/>
    </source>
</evidence>
<comment type="caution">
    <text evidence="1">The sequence shown here is derived from an EMBL/GenBank/DDBJ whole genome shotgun (WGS) entry which is preliminary data.</text>
</comment>
<organism evidence="1 2">
    <name type="scientific">Didymodactylos carnosus</name>
    <dbReference type="NCBI Taxonomy" id="1234261"/>
    <lineage>
        <taxon>Eukaryota</taxon>
        <taxon>Metazoa</taxon>
        <taxon>Spiralia</taxon>
        <taxon>Gnathifera</taxon>
        <taxon>Rotifera</taxon>
        <taxon>Eurotatoria</taxon>
        <taxon>Bdelloidea</taxon>
        <taxon>Philodinida</taxon>
        <taxon>Philodinidae</taxon>
        <taxon>Didymodactylos</taxon>
    </lineage>
</organism>
<dbReference type="AlphaFoldDB" id="A0A8S2L5M6"/>
<proteinExistence type="predicted"/>
<accession>A0A8S2L5M6</accession>
<protein>
    <submittedName>
        <fullName evidence="1">Uncharacterized protein</fullName>
    </submittedName>
</protein>
<evidence type="ECO:0000313" key="2">
    <source>
        <dbReference type="Proteomes" id="UP000682733"/>
    </source>
</evidence>
<gene>
    <name evidence="1" type="ORF">TMI583_LOCUS20234</name>
</gene>
<name>A0A8S2L5M6_9BILA</name>
<feature type="non-terminal residue" evidence="1">
    <location>
        <position position="68"/>
    </location>
</feature>
<reference evidence="1" key="1">
    <citation type="submission" date="2021-02" db="EMBL/GenBank/DDBJ databases">
        <authorList>
            <person name="Nowell W R."/>
        </authorList>
    </citation>
    <scope>NUCLEOTIDE SEQUENCE</scope>
</reference>
<feature type="non-terminal residue" evidence="1">
    <location>
        <position position="1"/>
    </location>
</feature>
<dbReference type="Proteomes" id="UP000682733">
    <property type="component" value="Unassembled WGS sequence"/>
</dbReference>
<dbReference type="EMBL" id="CAJOBA010015447">
    <property type="protein sequence ID" value="CAF3887683.1"/>
    <property type="molecule type" value="Genomic_DNA"/>
</dbReference>
<sequence>YTHIKNDIKQCKYGQKCIQIIDPIHRSQYRHIGLPEFLIPCKFRERCNDKSIQHNKKYFHGESVELPK</sequence>